<dbReference type="AlphaFoldDB" id="A0A1Y3U9J1"/>
<reference evidence="2" key="1">
    <citation type="submission" date="2017-04" db="EMBL/GenBank/DDBJ databases">
        <title>Function of individual gut microbiota members based on whole genome sequencing of pure cultures obtained from chicken caecum.</title>
        <authorList>
            <person name="Medvecky M."/>
            <person name="Cejkova D."/>
            <person name="Polansky O."/>
            <person name="Karasova D."/>
            <person name="Kubasova T."/>
            <person name="Cizek A."/>
            <person name="Rychlik I."/>
        </authorList>
    </citation>
    <scope>NUCLEOTIDE SEQUENCE [LARGE SCALE GENOMIC DNA]</scope>
    <source>
        <strain evidence="2">An70</strain>
    </source>
</reference>
<proteinExistence type="predicted"/>
<evidence type="ECO:0008006" key="3">
    <source>
        <dbReference type="Google" id="ProtNLM"/>
    </source>
</evidence>
<evidence type="ECO:0000313" key="1">
    <source>
        <dbReference type="EMBL" id="OUN43777.1"/>
    </source>
</evidence>
<name>A0A1Y3U9J1_9ACTN</name>
<evidence type="ECO:0000313" key="2">
    <source>
        <dbReference type="Proteomes" id="UP000196560"/>
    </source>
</evidence>
<gene>
    <name evidence="1" type="ORF">B5G21_03565</name>
</gene>
<keyword evidence="2" id="KW-1185">Reference proteome</keyword>
<dbReference type="EMBL" id="NFHO01000003">
    <property type="protein sequence ID" value="OUN43777.1"/>
    <property type="molecule type" value="Genomic_DNA"/>
</dbReference>
<protein>
    <recommendedName>
        <fullName evidence="3">Bacteriophage Gp15 protein</fullName>
    </recommendedName>
</protein>
<sequence length="193" mass="20679">MSVLTSLPEPFVEAGGERMRIAEGFRAHITADMLDRSTVDGGLGILLALMGAGGDLPRTVAERADTALAAALAWHDAAMGCMPYGRDGGGGGGRTARVIDWEADGAIIAADFLRLYRIDLASEDIHWYKFCALLLALQRTPGSLVGQASSARLPPPPGARGEELKRLKRLQRAWALPPTDAELAEEARRRFEG</sequence>
<dbReference type="Pfam" id="PF06854">
    <property type="entry name" value="Phage_Gp15"/>
    <property type="match status" value="1"/>
</dbReference>
<organism evidence="1 2">
    <name type="scientific">Enorma massiliensis</name>
    <dbReference type="NCBI Taxonomy" id="1472761"/>
    <lineage>
        <taxon>Bacteria</taxon>
        <taxon>Bacillati</taxon>
        <taxon>Actinomycetota</taxon>
        <taxon>Coriobacteriia</taxon>
        <taxon>Coriobacteriales</taxon>
        <taxon>Coriobacteriaceae</taxon>
        <taxon>Enorma</taxon>
    </lineage>
</organism>
<accession>A0A1Y3U9J1</accession>
<dbReference type="Proteomes" id="UP000196560">
    <property type="component" value="Unassembled WGS sequence"/>
</dbReference>
<dbReference type="InterPro" id="IPR009660">
    <property type="entry name" value="Phage_A500_Gp15"/>
</dbReference>
<comment type="caution">
    <text evidence="1">The sequence shown here is derived from an EMBL/GenBank/DDBJ whole genome shotgun (WGS) entry which is preliminary data.</text>
</comment>
<dbReference type="RefSeq" id="WP_087186073.1">
    <property type="nucleotide sequence ID" value="NZ_NFHO01000003.1"/>
</dbReference>